<sequence length="267" mass="28078">MSHLSCHGLACAVGGRTVVTDVDLSVAKGEMLALVGRNGSGKSTLVRTLVGLLPAVAGTVHVDGTDLRGLTPRRRASRLAYVGQEEGPPEDLLVGEMVALGRVPHRAPWSVGAKGEHHLVLDALTAVGLAHEVDRPCQHLSGGERRRAMLARGLAQGTDLLVLDEPTNHLDIHHQVQLLDTVCGLGRTVLAAVHDLSLAVSHFDRVAVLHEGRLHAVGEPTEVLTPQLVREVFGVEAVQLTDPATGRVHLSLGPGALPVAADRKALA</sequence>
<dbReference type="Pfam" id="PF00005">
    <property type="entry name" value="ABC_tran"/>
    <property type="match status" value="1"/>
</dbReference>
<dbReference type="EMBL" id="CP104874">
    <property type="protein sequence ID" value="WWF06298.1"/>
    <property type="molecule type" value="Genomic_DNA"/>
</dbReference>
<dbReference type="CDD" id="cd03214">
    <property type="entry name" value="ABC_Iron-Siderophores_B12_Hemin"/>
    <property type="match status" value="1"/>
</dbReference>
<keyword evidence="2 4" id="KW-0067">ATP-binding</keyword>
<dbReference type="PANTHER" id="PTHR42794:SF2">
    <property type="entry name" value="ABC TRANSPORTER ATP-BINDING PROTEIN"/>
    <property type="match status" value="1"/>
</dbReference>
<proteinExistence type="predicted"/>
<dbReference type="InterPro" id="IPR003439">
    <property type="entry name" value="ABC_transporter-like_ATP-bd"/>
</dbReference>
<evidence type="ECO:0000313" key="5">
    <source>
        <dbReference type="Proteomes" id="UP001381003"/>
    </source>
</evidence>
<keyword evidence="1" id="KW-0547">Nucleotide-binding</keyword>
<gene>
    <name evidence="4" type="ORF">N5P18_05340</name>
</gene>
<dbReference type="Proteomes" id="UP001381003">
    <property type="component" value="Chromosome"/>
</dbReference>
<dbReference type="Gene3D" id="3.40.50.300">
    <property type="entry name" value="P-loop containing nucleotide triphosphate hydrolases"/>
    <property type="match status" value="1"/>
</dbReference>
<dbReference type="InterPro" id="IPR003593">
    <property type="entry name" value="AAA+_ATPase"/>
</dbReference>
<feature type="domain" description="ABC transporter" evidence="3">
    <location>
        <begin position="4"/>
        <end position="236"/>
    </location>
</feature>
<dbReference type="SUPFAM" id="SSF52540">
    <property type="entry name" value="P-loop containing nucleoside triphosphate hydrolases"/>
    <property type="match status" value="1"/>
</dbReference>
<dbReference type="InterPro" id="IPR017871">
    <property type="entry name" value="ABC_transporter-like_CS"/>
</dbReference>
<name>A0ABZ2FG57_9MICO</name>
<accession>A0ABZ2FG57</accession>
<dbReference type="RefSeq" id="WP_338538918.1">
    <property type="nucleotide sequence ID" value="NZ_CP104874.1"/>
</dbReference>
<dbReference type="InterPro" id="IPR027417">
    <property type="entry name" value="P-loop_NTPase"/>
</dbReference>
<evidence type="ECO:0000259" key="3">
    <source>
        <dbReference type="PROSITE" id="PS50893"/>
    </source>
</evidence>
<dbReference type="SMART" id="SM00382">
    <property type="entry name" value="AAA"/>
    <property type="match status" value="1"/>
</dbReference>
<evidence type="ECO:0000256" key="1">
    <source>
        <dbReference type="ARBA" id="ARBA00022741"/>
    </source>
</evidence>
<evidence type="ECO:0000256" key="2">
    <source>
        <dbReference type="ARBA" id="ARBA00022840"/>
    </source>
</evidence>
<dbReference type="GO" id="GO:0005524">
    <property type="term" value="F:ATP binding"/>
    <property type="evidence" value="ECO:0007669"/>
    <property type="project" value="UniProtKB-KW"/>
</dbReference>
<reference evidence="4 5" key="1">
    <citation type="submission" date="2022-09" db="EMBL/GenBank/DDBJ databases">
        <title>Complete genome sequence of Janibacter terrae strain COS04-44, PCL-degrading bacteria isolated from oil spilled coast.</title>
        <authorList>
            <person name="Park H."/>
            <person name="Kim J.Y."/>
            <person name="An S.H."/>
            <person name="Lee C.M."/>
            <person name="Weon H.-Y."/>
        </authorList>
    </citation>
    <scope>NUCLEOTIDE SEQUENCE [LARGE SCALE GENOMIC DNA]</scope>
    <source>
        <strain evidence="4 5">COS04-44</strain>
    </source>
</reference>
<keyword evidence="5" id="KW-1185">Reference proteome</keyword>
<dbReference type="PROSITE" id="PS50893">
    <property type="entry name" value="ABC_TRANSPORTER_2"/>
    <property type="match status" value="1"/>
</dbReference>
<dbReference type="PROSITE" id="PS00211">
    <property type="entry name" value="ABC_TRANSPORTER_1"/>
    <property type="match status" value="1"/>
</dbReference>
<organism evidence="4 5">
    <name type="scientific">Janibacter terrae</name>
    <dbReference type="NCBI Taxonomy" id="103817"/>
    <lineage>
        <taxon>Bacteria</taxon>
        <taxon>Bacillati</taxon>
        <taxon>Actinomycetota</taxon>
        <taxon>Actinomycetes</taxon>
        <taxon>Micrococcales</taxon>
        <taxon>Intrasporangiaceae</taxon>
        <taxon>Janibacter</taxon>
    </lineage>
</organism>
<dbReference type="PANTHER" id="PTHR42794">
    <property type="entry name" value="HEMIN IMPORT ATP-BINDING PROTEIN HMUV"/>
    <property type="match status" value="1"/>
</dbReference>
<protein>
    <submittedName>
        <fullName evidence="4">ABC transporter ATP-binding protein</fullName>
    </submittedName>
</protein>
<evidence type="ECO:0000313" key="4">
    <source>
        <dbReference type="EMBL" id="WWF06298.1"/>
    </source>
</evidence>